<dbReference type="InterPro" id="IPR036278">
    <property type="entry name" value="Sialidase_sf"/>
</dbReference>
<evidence type="ECO:0000256" key="1">
    <source>
        <dbReference type="SAM" id="SignalP"/>
    </source>
</evidence>
<dbReference type="AlphaFoldDB" id="A0A1V3N6A8"/>
<evidence type="ECO:0008006" key="4">
    <source>
        <dbReference type="Google" id="ProtNLM"/>
    </source>
</evidence>
<dbReference type="SUPFAM" id="SSF50939">
    <property type="entry name" value="Sialidases"/>
    <property type="match status" value="1"/>
</dbReference>
<proteinExistence type="predicted"/>
<keyword evidence="1" id="KW-0732">Signal</keyword>
<feature type="signal peptide" evidence="1">
    <location>
        <begin position="1"/>
        <end position="26"/>
    </location>
</feature>
<dbReference type="EMBL" id="MVBK01000152">
    <property type="protein sequence ID" value="OOG20629.1"/>
    <property type="molecule type" value="Genomic_DNA"/>
</dbReference>
<dbReference type="CDD" id="cd15482">
    <property type="entry name" value="Sialidase_non-viral"/>
    <property type="match status" value="1"/>
</dbReference>
<dbReference type="Gene3D" id="2.120.10.10">
    <property type="match status" value="1"/>
</dbReference>
<accession>A0A1V3N6A8</accession>
<dbReference type="Proteomes" id="UP000189462">
    <property type="component" value="Unassembled WGS sequence"/>
</dbReference>
<sequence length="445" mass="47775">MPRTVLLAAAVAVGLVVALQPALVHSDDLTLQWEPPLEVASGEAFRGPWRMNDSDFRFVDDPAVSINDQGVIAVAWADQARQELFVQLYDPDGTPRLAELANVSRSSGIFSWLPRIVLTDGDAPSVYVLWQDIVFSGGSHGGEIFFSASFDGGRTFSEPVNLSNTTAGAGKGRLSANYWHNGSLDLAMGPEGQVYAAWTEYEGALWFSRSVDAGRSFTEPLRIAGAPDALPARGPSLAVEGDTVYLAWTVGEDPSADIHITRSTDAGETFESPRTVAAGPGHADAPKLAVDAEGVVHLVFAEGPDGPAGPYRVRYTRATDRLDFERSRVIAGPARGDVAMVHFPHLDVDREGRVYVLWERFPHRRGRPLGLGYTWSADGGASFAAPRVLAGSDDPRLGANGSQQGLLMRKLALNASGRAAVVNSSFMPGETSHVWLFRGHFPDSP</sequence>
<feature type="chain" id="PRO_5012414899" description="Exo-alpha-sialidase" evidence="1">
    <location>
        <begin position="27"/>
        <end position="445"/>
    </location>
</feature>
<gene>
    <name evidence="2" type="ORF">B1C78_17160</name>
</gene>
<reference evidence="2 3" key="1">
    <citation type="submission" date="2017-02" db="EMBL/GenBank/DDBJ databases">
        <title>Genomic diversity within the haloalkaliphilic genus Thioalkalivibrio.</title>
        <authorList>
            <person name="Ahn A.-C."/>
            <person name="Meier-Kolthoff J."/>
            <person name="Overmars L."/>
            <person name="Richter M."/>
            <person name="Woyke T."/>
            <person name="Sorokin D.Y."/>
            <person name="Muyzer G."/>
        </authorList>
    </citation>
    <scope>NUCLEOTIDE SEQUENCE [LARGE SCALE GENOMIC DNA]</scope>
    <source>
        <strain evidence="2 3">ALJD</strain>
    </source>
</reference>
<evidence type="ECO:0000313" key="2">
    <source>
        <dbReference type="EMBL" id="OOG20629.1"/>
    </source>
</evidence>
<keyword evidence="3" id="KW-1185">Reference proteome</keyword>
<evidence type="ECO:0000313" key="3">
    <source>
        <dbReference type="Proteomes" id="UP000189462"/>
    </source>
</evidence>
<dbReference type="STRING" id="108003.B1C78_17160"/>
<protein>
    <recommendedName>
        <fullName evidence="4">Exo-alpha-sialidase</fullName>
    </recommendedName>
</protein>
<name>A0A1V3N6A8_9GAMM</name>
<organism evidence="2 3">
    <name type="scientific">Thioalkalivibrio denitrificans</name>
    <dbReference type="NCBI Taxonomy" id="108003"/>
    <lineage>
        <taxon>Bacteria</taxon>
        <taxon>Pseudomonadati</taxon>
        <taxon>Pseudomonadota</taxon>
        <taxon>Gammaproteobacteria</taxon>
        <taxon>Chromatiales</taxon>
        <taxon>Ectothiorhodospiraceae</taxon>
        <taxon>Thioalkalivibrio</taxon>
    </lineage>
</organism>
<comment type="caution">
    <text evidence="2">The sequence shown here is derived from an EMBL/GenBank/DDBJ whole genome shotgun (WGS) entry which is preliminary data.</text>
</comment>